<sequence length="132" mass="15364">MSIDITLRPVRLGDLELMLAWRSDPEIYRHFREQDGPLEWKNHVEWFVNRSPDRQDHIIEYNGRHVGSVNIDEEDHVGVYIGEKSLCGEGIATRAVQELCGKLDSDEFYAEIHTDNESSQRLFEKCGFKLLC</sequence>
<dbReference type="GO" id="GO:0016746">
    <property type="term" value="F:acyltransferase activity"/>
    <property type="evidence" value="ECO:0007669"/>
    <property type="project" value="UniProtKB-KW"/>
</dbReference>
<dbReference type="Gene3D" id="3.40.630.30">
    <property type="match status" value="1"/>
</dbReference>
<comment type="caution">
    <text evidence="2">The sequence shown here is derived from an EMBL/GenBank/DDBJ whole genome shotgun (WGS) entry which is preliminary data.</text>
</comment>
<dbReference type="SUPFAM" id="SSF55729">
    <property type="entry name" value="Acyl-CoA N-acyltransferases (Nat)"/>
    <property type="match status" value="1"/>
</dbReference>
<accession>A0ABD6DXG0</accession>
<reference evidence="2 3" key="1">
    <citation type="journal article" date="2019" name="Int. J. Syst. Evol. Microbiol.">
        <title>The Global Catalogue of Microorganisms (GCM) 10K type strain sequencing project: providing services to taxonomists for standard genome sequencing and annotation.</title>
        <authorList>
            <consortium name="The Broad Institute Genomics Platform"/>
            <consortium name="The Broad Institute Genome Sequencing Center for Infectious Disease"/>
            <person name="Wu L."/>
            <person name="Ma J."/>
        </authorList>
    </citation>
    <scope>NUCLEOTIDE SEQUENCE [LARGE SCALE GENOMIC DNA]</scope>
    <source>
        <strain evidence="2 3">CGMCC 1.10387</strain>
    </source>
</reference>
<dbReference type="RefSeq" id="WP_390282121.1">
    <property type="nucleotide sequence ID" value="NZ_JBHUDP010000002.1"/>
</dbReference>
<organism evidence="2 3">
    <name type="scientific">Halobellus litoreus</name>
    <dbReference type="NCBI Taxonomy" id="755310"/>
    <lineage>
        <taxon>Archaea</taxon>
        <taxon>Methanobacteriati</taxon>
        <taxon>Methanobacteriota</taxon>
        <taxon>Stenosarchaea group</taxon>
        <taxon>Halobacteria</taxon>
        <taxon>Halobacteriales</taxon>
        <taxon>Haloferacaceae</taxon>
        <taxon>Halobellus</taxon>
    </lineage>
</organism>
<dbReference type="PANTHER" id="PTHR43415:SF3">
    <property type="entry name" value="GNAT-FAMILY ACETYLTRANSFERASE"/>
    <property type="match status" value="1"/>
</dbReference>
<feature type="domain" description="N-acetyltransferase" evidence="1">
    <location>
        <begin position="5"/>
        <end position="132"/>
    </location>
</feature>
<dbReference type="AlphaFoldDB" id="A0ABD6DXG0"/>
<dbReference type="PROSITE" id="PS51186">
    <property type="entry name" value="GNAT"/>
    <property type="match status" value="1"/>
</dbReference>
<evidence type="ECO:0000259" key="1">
    <source>
        <dbReference type="PROSITE" id="PS51186"/>
    </source>
</evidence>
<gene>
    <name evidence="2" type="ORF">ACFSAS_09735</name>
</gene>
<dbReference type="Proteomes" id="UP001597092">
    <property type="component" value="Unassembled WGS sequence"/>
</dbReference>
<keyword evidence="3" id="KW-1185">Reference proteome</keyword>
<keyword evidence="2" id="KW-0012">Acyltransferase</keyword>
<dbReference type="PANTHER" id="PTHR43415">
    <property type="entry name" value="SPERMIDINE N(1)-ACETYLTRANSFERASE"/>
    <property type="match status" value="1"/>
</dbReference>
<dbReference type="Pfam" id="PF13302">
    <property type="entry name" value="Acetyltransf_3"/>
    <property type="match status" value="1"/>
</dbReference>
<protein>
    <submittedName>
        <fullName evidence="2">GNAT family N-acetyltransferase</fullName>
        <ecNumber evidence="2">2.3.-.-</ecNumber>
    </submittedName>
</protein>
<evidence type="ECO:0000313" key="2">
    <source>
        <dbReference type="EMBL" id="MFD1685890.1"/>
    </source>
</evidence>
<dbReference type="EC" id="2.3.-.-" evidence="2"/>
<evidence type="ECO:0000313" key="3">
    <source>
        <dbReference type="Proteomes" id="UP001597092"/>
    </source>
</evidence>
<dbReference type="InterPro" id="IPR000182">
    <property type="entry name" value="GNAT_dom"/>
</dbReference>
<dbReference type="InterPro" id="IPR016181">
    <property type="entry name" value="Acyl_CoA_acyltransferase"/>
</dbReference>
<name>A0ABD6DXG0_9EURY</name>
<keyword evidence="2" id="KW-0808">Transferase</keyword>
<dbReference type="EMBL" id="JBHUDP010000002">
    <property type="protein sequence ID" value="MFD1685890.1"/>
    <property type="molecule type" value="Genomic_DNA"/>
</dbReference>
<proteinExistence type="predicted"/>